<dbReference type="InterPro" id="IPR036046">
    <property type="entry name" value="Acylphosphatase-like_dom_sf"/>
</dbReference>
<dbReference type="PRINTS" id="PR00112">
    <property type="entry name" value="ACYLPHPHTASE"/>
</dbReference>
<accession>A0ABR2V400</accession>
<dbReference type="Gene3D" id="3.30.70.100">
    <property type="match status" value="1"/>
</dbReference>
<evidence type="ECO:0000259" key="3">
    <source>
        <dbReference type="PROSITE" id="PS51160"/>
    </source>
</evidence>
<feature type="active site" evidence="1">
    <location>
        <position position="37"/>
    </location>
</feature>
<dbReference type="PANTHER" id="PTHR47268:SF4">
    <property type="entry name" value="ACYLPHOSPHATASE"/>
    <property type="match status" value="1"/>
</dbReference>
<dbReference type="PROSITE" id="PS00150">
    <property type="entry name" value="ACYLPHOSPHATASE_1"/>
    <property type="match status" value="1"/>
</dbReference>
<dbReference type="PANTHER" id="PTHR47268">
    <property type="entry name" value="ACYLPHOSPHATASE"/>
    <property type="match status" value="1"/>
</dbReference>
<feature type="domain" description="Acylphosphatase-like" evidence="3">
    <location>
        <begin position="4"/>
        <end position="90"/>
    </location>
</feature>
<comment type="catalytic activity">
    <reaction evidence="1">
        <text>an acyl phosphate + H2O = a carboxylate + phosphate + H(+)</text>
        <dbReference type="Rhea" id="RHEA:14965"/>
        <dbReference type="ChEBI" id="CHEBI:15377"/>
        <dbReference type="ChEBI" id="CHEBI:15378"/>
        <dbReference type="ChEBI" id="CHEBI:29067"/>
        <dbReference type="ChEBI" id="CHEBI:43474"/>
        <dbReference type="ChEBI" id="CHEBI:59918"/>
        <dbReference type="EC" id="3.6.1.7"/>
    </reaction>
</comment>
<dbReference type="SUPFAM" id="SSF54975">
    <property type="entry name" value="Acylphosphatase/BLUF domain-like"/>
    <property type="match status" value="1"/>
</dbReference>
<name>A0ABR2V400_9PEZI</name>
<dbReference type="EC" id="3.6.1.7" evidence="1"/>
<dbReference type="Proteomes" id="UP001408356">
    <property type="component" value="Unassembled WGS sequence"/>
</dbReference>
<evidence type="ECO:0000256" key="2">
    <source>
        <dbReference type="RuleBase" id="RU004168"/>
    </source>
</evidence>
<dbReference type="InterPro" id="IPR017968">
    <property type="entry name" value="Acylphosphatase_CS"/>
</dbReference>
<dbReference type="InterPro" id="IPR001792">
    <property type="entry name" value="Acylphosphatase-like_dom"/>
</dbReference>
<comment type="caution">
    <text evidence="4">The sequence shown here is derived from an EMBL/GenBank/DDBJ whole genome shotgun (WGS) entry which is preliminary data.</text>
</comment>
<dbReference type="Pfam" id="PF00708">
    <property type="entry name" value="Acylphosphatase"/>
    <property type="match status" value="1"/>
</dbReference>
<dbReference type="PROSITE" id="PS51160">
    <property type="entry name" value="ACYLPHOSPHATASE_3"/>
    <property type="match status" value="1"/>
</dbReference>
<protein>
    <recommendedName>
        <fullName evidence="1">acylphosphatase</fullName>
        <ecNumber evidence="1">3.6.1.7</ecNumber>
    </recommendedName>
</protein>
<dbReference type="InterPro" id="IPR020456">
    <property type="entry name" value="Acylphosphatase"/>
</dbReference>
<organism evidence="4 5">
    <name type="scientific">Seiridium unicorne</name>
    <dbReference type="NCBI Taxonomy" id="138068"/>
    <lineage>
        <taxon>Eukaryota</taxon>
        <taxon>Fungi</taxon>
        <taxon>Dikarya</taxon>
        <taxon>Ascomycota</taxon>
        <taxon>Pezizomycotina</taxon>
        <taxon>Sordariomycetes</taxon>
        <taxon>Xylariomycetidae</taxon>
        <taxon>Amphisphaeriales</taxon>
        <taxon>Sporocadaceae</taxon>
        <taxon>Seiridium</taxon>
    </lineage>
</organism>
<keyword evidence="5" id="KW-1185">Reference proteome</keyword>
<reference evidence="4 5" key="1">
    <citation type="journal article" date="2024" name="J. Plant Pathol.">
        <title>Sequence and assembly of the genome of Seiridium unicorne, isolate CBS 538.82, causal agent of cypress canker disease.</title>
        <authorList>
            <person name="Scali E."/>
            <person name="Rocca G.D."/>
            <person name="Danti R."/>
            <person name="Garbelotto M."/>
            <person name="Barberini S."/>
            <person name="Baroncelli R."/>
            <person name="Emiliani G."/>
        </authorList>
    </citation>
    <scope>NUCLEOTIDE SEQUENCE [LARGE SCALE GENOMIC DNA]</scope>
    <source>
        <strain evidence="4 5">BM-138-508</strain>
    </source>
</reference>
<evidence type="ECO:0000256" key="1">
    <source>
        <dbReference type="PROSITE-ProRule" id="PRU00520"/>
    </source>
</evidence>
<evidence type="ECO:0000313" key="5">
    <source>
        <dbReference type="Proteomes" id="UP001408356"/>
    </source>
</evidence>
<comment type="similarity">
    <text evidence="2">Belongs to the acylphosphatase family.</text>
</comment>
<evidence type="ECO:0000313" key="4">
    <source>
        <dbReference type="EMBL" id="KAK9421652.1"/>
    </source>
</evidence>
<sequence>MSQRVYFLVHGTVQGVNFRNFSQKKATDLGVTGWVRNTNNDKVEGEAQGPPDAIKKFLKHIDDGPTHARVVKLDKEERDVQGGESQFEVR</sequence>
<proteinExistence type="inferred from homology"/>
<feature type="active site" evidence="1">
    <location>
        <position position="19"/>
    </location>
</feature>
<gene>
    <name evidence="4" type="ORF">SUNI508_05582</name>
</gene>
<dbReference type="EMBL" id="JARVKF010000168">
    <property type="protein sequence ID" value="KAK9421652.1"/>
    <property type="molecule type" value="Genomic_DNA"/>
</dbReference>
<keyword evidence="1" id="KW-0378">Hydrolase</keyword>